<dbReference type="AGR" id="MGI:1328318"/>
<evidence type="ECO:0000256" key="1">
    <source>
        <dbReference type="ARBA" id="ARBA00004141"/>
    </source>
</evidence>
<protein>
    <submittedName>
        <fullName evidence="10">ATPase, H+ transporting, lysosomal V0 subunit E</fullName>
    </submittedName>
</protein>
<dbReference type="ExpressionAtlas" id="A0A494BBK4">
    <property type="expression patterns" value="baseline and differential"/>
</dbReference>
<dbReference type="PANTHER" id="PTHR12263">
    <property type="entry name" value="VACUOLAR ATP SYNTHASE SUBUNIT H"/>
    <property type="match status" value="1"/>
</dbReference>
<dbReference type="Bgee" id="ENSMUSG00000015575">
    <property type="expression patterns" value="Expressed in choroid plexus of fourth ventricle and 270 other cell types or tissues"/>
</dbReference>
<accession>A0A494BBK4</accession>
<evidence type="ECO:0000313" key="11">
    <source>
        <dbReference type="MGI" id="MGI:1328318"/>
    </source>
</evidence>
<dbReference type="Antibodypedia" id="73907">
    <property type="antibodies" value="11 antibodies from 4 providers"/>
</dbReference>
<dbReference type="InterPro" id="IPR008389">
    <property type="entry name" value="ATPase_V0-cplx_e1/e2_su"/>
</dbReference>
<dbReference type="SMR" id="A0A494BBK4"/>
<dbReference type="Ensembl" id="ENSMUST00000236346.2">
    <property type="protein sequence ID" value="ENSMUSP00000158492.2"/>
    <property type="gene ID" value="ENSMUSG00000015575.16"/>
</dbReference>
<evidence type="ECO:0000256" key="6">
    <source>
        <dbReference type="ARBA" id="ARBA00022989"/>
    </source>
</evidence>
<dbReference type="VEuPathDB" id="HostDB:ENSMUSG00000015575"/>
<evidence type="ECO:0000256" key="8">
    <source>
        <dbReference type="ARBA" id="ARBA00023136"/>
    </source>
</evidence>
<comment type="similarity">
    <text evidence="2">Belongs to the V-ATPase e1/e2 subunit family.</text>
</comment>
<reference evidence="10 12" key="2">
    <citation type="journal article" date="2011" name="PLoS Biol.">
        <title>Modernizing reference genome assemblies.</title>
        <authorList>
            <person name="Church D.M."/>
            <person name="Schneider V.A."/>
            <person name="Graves T."/>
            <person name="Auger K."/>
            <person name="Cunningham F."/>
            <person name="Bouk N."/>
            <person name="Chen H.C."/>
            <person name="Agarwala R."/>
            <person name="McLaren W.M."/>
            <person name="Ritchie G.R."/>
            <person name="Albracht D."/>
            <person name="Kremitzki M."/>
            <person name="Rock S."/>
            <person name="Kotkiewicz H."/>
            <person name="Kremitzki C."/>
            <person name="Wollam A."/>
            <person name="Trani L."/>
            <person name="Fulton L."/>
            <person name="Fulton R."/>
            <person name="Matthews L."/>
            <person name="Whitehead S."/>
            <person name="Chow W."/>
            <person name="Torrance J."/>
            <person name="Dunn M."/>
            <person name="Harden G."/>
            <person name="Threadgold G."/>
            <person name="Wood J."/>
            <person name="Collins J."/>
            <person name="Heath P."/>
            <person name="Griffiths G."/>
            <person name="Pelan S."/>
            <person name="Grafham D."/>
            <person name="Eichler E.E."/>
            <person name="Weinstock G."/>
            <person name="Mardis E.R."/>
            <person name="Wilson R.K."/>
            <person name="Howe K."/>
            <person name="Flicek P."/>
            <person name="Hubbard T."/>
        </authorList>
    </citation>
    <scope>NUCLEOTIDE SEQUENCE [LARGE SCALE GENOMIC DNA]</scope>
    <source>
        <strain evidence="10 12">C57BL/6J</strain>
    </source>
</reference>
<dbReference type="AlphaFoldDB" id="A0A494BBK4"/>
<dbReference type="GeneTree" id="ENSGT00940000156866"/>
<evidence type="ECO:0000256" key="2">
    <source>
        <dbReference type="ARBA" id="ARBA00008328"/>
    </source>
</evidence>
<comment type="subcellular location">
    <subcellularLocation>
        <location evidence="1">Membrane</location>
        <topology evidence="1">Multi-pass membrane protein</topology>
    </subcellularLocation>
</comment>
<dbReference type="GO" id="GO:0033179">
    <property type="term" value="C:proton-transporting V-type ATPase, V0 domain"/>
    <property type="evidence" value="ECO:0007669"/>
    <property type="project" value="InterPro"/>
</dbReference>
<evidence type="ECO:0000256" key="7">
    <source>
        <dbReference type="ARBA" id="ARBA00023065"/>
    </source>
</evidence>
<evidence type="ECO:0000256" key="3">
    <source>
        <dbReference type="ARBA" id="ARBA00022448"/>
    </source>
</evidence>
<dbReference type="Pfam" id="PF05493">
    <property type="entry name" value="ATP_synt_H"/>
    <property type="match status" value="1"/>
</dbReference>
<evidence type="ECO:0000256" key="9">
    <source>
        <dbReference type="SAM" id="Phobius"/>
    </source>
</evidence>
<dbReference type="PANTHER" id="PTHR12263:SF5">
    <property type="entry name" value="V-TYPE PROTON ATPASE SUBUNIT E 1"/>
    <property type="match status" value="1"/>
</dbReference>
<keyword evidence="8 9" id="KW-0472">Membrane</keyword>
<keyword evidence="5" id="KW-0375">Hydrogen ion transport</keyword>
<evidence type="ECO:0000313" key="12">
    <source>
        <dbReference type="Proteomes" id="UP000000589"/>
    </source>
</evidence>
<proteinExistence type="inferred from homology"/>
<feature type="transmembrane region" description="Helical" evidence="9">
    <location>
        <begin position="35"/>
        <end position="57"/>
    </location>
</feature>
<organism evidence="10 12">
    <name type="scientific">Mus musculus</name>
    <name type="common">Mouse</name>
    <dbReference type="NCBI Taxonomy" id="10090"/>
    <lineage>
        <taxon>Eukaryota</taxon>
        <taxon>Metazoa</taxon>
        <taxon>Chordata</taxon>
        <taxon>Craniata</taxon>
        <taxon>Vertebrata</taxon>
        <taxon>Euteleostomi</taxon>
        <taxon>Mammalia</taxon>
        <taxon>Eutheria</taxon>
        <taxon>Euarchontoglires</taxon>
        <taxon>Glires</taxon>
        <taxon>Rodentia</taxon>
        <taxon>Myomorpha</taxon>
        <taxon>Muroidea</taxon>
        <taxon>Muridae</taxon>
        <taxon>Murinae</taxon>
        <taxon>Mus</taxon>
        <taxon>Mus</taxon>
    </lineage>
</organism>
<keyword evidence="7" id="KW-0406">Ion transport</keyword>
<reference evidence="10" key="4">
    <citation type="submission" date="2025-09" db="UniProtKB">
        <authorList>
            <consortium name="Ensembl"/>
        </authorList>
    </citation>
    <scope>IDENTIFICATION</scope>
    <source>
        <strain evidence="10">C57BL/6J</strain>
    </source>
</reference>
<reference evidence="10 12" key="1">
    <citation type="journal article" date="2009" name="PLoS Biol.">
        <title>Lineage-specific biology revealed by a finished genome assembly of the mouse.</title>
        <authorList>
            <consortium name="Mouse Genome Sequencing Consortium"/>
            <person name="Church D.M."/>
            <person name="Goodstadt L."/>
            <person name="Hillier L.W."/>
            <person name="Zody M.C."/>
            <person name="Goldstein S."/>
            <person name="She X."/>
            <person name="Bult C.J."/>
            <person name="Agarwala R."/>
            <person name="Cherry J.L."/>
            <person name="DiCuccio M."/>
            <person name="Hlavina W."/>
            <person name="Kapustin Y."/>
            <person name="Meric P."/>
            <person name="Maglott D."/>
            <person name="Birtle Z."/>
            <person name="Marques A.C."/>
            <person name="Graves T."/>
            <person name="Zhou S."/>
            <person name="Teague B."/>
            <person name="Potamousis K."/>
            <person name="Churas C."/>
            <person name="Place M."/>
            <person name="Herschleb J."/>
            <person name="Runnheim R."/>
            <person name="Forrest D."/>
            <person name="Amos-Landgraf J."/>
            <person name="Schwartz D.C."/>
            <person name="Cheng Z."/>
            <person name="Lindblad-Toh K."/>
            <person name="Eichler E.E."/>
            <person name="Ponting C.P."/>
        </authorList>
    </citation>
    <scope>NUCLEOTIDE SEQUENCE [LARGE SCALE GENOMIC DNA]</scope>
    <source>
        <strain evidence="10 12">C57BL/6J</strain>
    </source>
</reference>
<keyword evidence="6 9" id="KW-1133">Transmembrane helix</keyword>
<evidence type="ECO:0000313" key="10">
    <source>
        <dbReference type="Ensembl" id="ENSMUSP00000158492.2"/>
    </source>
</evidence>
<dbReference type="OrthoDB" id="1508846at2759"/>
<keyword evidence="3" id="KW-0813">Transport</keyword>
<keyword evidence="12" id="KW-1185">Reference proteome</keyword>
<gene>
    <name evidence="10 11" type="primary">Atp6v0e</name>
</gene>
<evidence type="ECO:0000256" key="5">
    <source>
        <dbReference type="ARBA" id="ARBA00022781"/>
    </source>
</evidence>
<dbReference type="GO" id="GO:0046961">
    <property type="term" value="F:proton-transporting ATPase activity, rotational mechanism"/>
    <property type="evidence" value="ECO:0007669"/>
    <property type="project" value="InterPro"/>
</dbReference>
<dbReference type="Proteomes" id="UP000000589">
    <property type="component" value="Chromosome 17"/>
</dbReference>
<sequence length="80" mass="9129">MPPPTCSERPCLPGCPRNCGRSRASALCPFARTRVIITMLVTCSVCCYLFWLIAILAQLNPLFGPQLKNETIWYLKYHWP</sequence>
<evidence type="ECO:0000256" key="4">
    <source>
        <dbReference type="ARBA" id="ARBA00022692"/>
    </source>
</evidence>
<keyword evidence="4 9" id="KW-0812">Transmembrane</keyword>
<reference evidence="10" key="3">
    <citation type="submission" date="2025-08" db="UniProtKB">
        <authorList>
            <consortium name="Ensembl"/>
        </authorList>
    </citation>
    <scope>IDENTIFICATION</scope>
    <source>
        <strain evidence="10">C57BL/6J</strain>
    </source>
</reference>
<dbReference type="MGI" id="MGI:1328318">
    <property type="gene designation" value="Atp6v0e"/>
</dbReference>
<name>A0A494BBK4_MOUSE</name>